<dbReference type="Pfam" id="PF05141">
    <property type="entry name" value="DIT1_PvcA"/>
    <property type="match status" value="1"/>
</dbReference>
<dbReference type="EMBL" id="SOSA01000308">
    <property type="protein sequence ID" value="THC92793.1"/>
    <property type="molecule type" value="Genomic_DNA"/>
</dbReference>
<comment type="caution">
    <text evidence="1">The sequence shown here is derived from an EMBL/GenBank/DDBJ whole genome shotgun (WGS) entry which is preliminary data.</text>
</comment>
<keyword evidence="2" id="KW-1185">Reference proteome</keyword>
<dbReference type="PANTHER" id="PTHR37285">
    <property type="entry name" value="SPORE WALL MATURATION PROTEIN DIT1"/>
    <property type="match status" value="1"/>
</dbReference>
<dbReference type="AlphaFoldDB" id="A0A4S3JC88"/>
<evidence type="ECO:0000313" key="2">
    <source>
        <dbReference type="Proteomes" id="UP000308092"/>
    </source>
</evidence>
<proteinExistence type="predicted"/>
<organism evidence="1 2">
    <name type="scientific">Aspergillus tanneri</name>
    <dbReference type="NCBI Taxonomy" id="1220188"/>
    <lineage>
        <taxon>Eukaryota</taxon>
        <taxon>Fungi</taxon>
        <taxon>Dikarya</taxon>
        <taxon>Ascomycota</taxon>
        <taxon>Pezizomycotina</taxon>
        <taxon>Eurotiomycetes</taxon>
        <taxon>Eurotiomycetidae</taxon>
        <taxon>Eurotiales</taxon>
        <taxon>Aspergillaceae</taxon>
        <taxon>Aspergillus</taxon>
        <taxon>Aspergillus subgen. Circumdati</taxon>
    </lineage>
</organism>
<gene>
    <name evidence="1" type="ORF">EYZ11_007722</name>
</gene>
<reference evidence="1 2" key="1">
    <citation type="submission" date="2019-03" db="EMBL/GenBank/DDBJ databases">
        <title>The genome sequence of a newly discovered highly antifungal drug resistant Aspergillus species, Aspergillus tanneri NIH 1004.</title>
        <authorList>
            <person name="Mounaud S."/>
            <person name="Singh I."/>
            <person name="Joardar V."/>
            <person name="Pakala S."/>
            <person name="Pakala S."/>
            <person name="Venepally P."/>
            <person name="Hoover J."/>
            <person name="Nierman W."/>
            <person name="Chung J."/>
            <person name="Losada L."/>
        </authorList>
    </citation>
    <scope>NUCLEOTIDE SEQUENCE [LARGE SCALE GENOMIC DNA]</scope>
    <source>
        <strain evidence="1 2">NIH1004</strain>
    </source>
</reference>
<accession>A0A4S3JC88</accession>
<sequence length="205" mass="22472">MSSENHTSLPRPLASGVRWRATAFETQVSEILSIIAAYRHRSPTLPDRLVKFVSVLKTQLTDTVSKKEAVRFILPAFSKAPAEGTKRKTLGSLLDKAEEIALQTLNGLAASIADVYEGGATVITDGDAFAYHQELQKLVTSLGLRFLDFVRPGTLAGIAPQEAQTVEEKNVQAMSRHYDTAFPGNHDAHDVKTLMLQRGKLNNGW</sequence>
<dbReference type="PANTHER" id="PTHR37285:SF5">
    <property type="entry name" value="SPORE WALL MATURATION PROTEIN DIT1"/>
    <property type="match status" value="1"/>
</dbReference>
<dbReference type="VEuPathDB" id="FungiDB:EYZ11_007722"/>
<evidence type="ECO:0000313" key="1">
    <source>
        <dbReference type="EMBL" id="THC92793.1"/>
    </source>
</evidence>
<protein>
    <submittedName>
        <fullName evidence="1">Uncharacterized protein</fullName>
    </submittedName>
</protein>
<dbReference type="Proteomes" id="UP000308092">
    <property type="component" value="Unassembled WGS sequence"/>
</dbReference>
<dbReference type="InterPro" id="IPR007817">
    <property type="entry name" value="Isocyanide_synthase_DIT1"/>
</dbReference>
<name>A0A4S3JC88_9EURO</name>
<dbReference type="STRING" id="1220188.A0A4S3JC88"/>